<dbReference type="EMBL" id="LR593886">
    <property type="protein sequence ID" value="VTR93451.1"/>
    <property type="molecule type" value="Genomic_DNA"/>
</dbReference>
<evidence type="ECO:0000313" key="2">
    <source>
        <dbReference type="Proteomes" id="UP000464178"/>
    </source>
</evidence>
<reference evidence="1 2" key="1">
    <citation type="submission" date="2019-05" db="EMBL/GenBank/DDBJ databases">
        <authorList>
            <consortium name="Science for Life Laboratories"/>
        </authorList>
    </citation>
    <scope>NUCLEOTIDE SEQUENCE [LARGE SCALE GENOMIC DNA]</scope>
    <source>
        <strain evidence="1">Soil9</strain>
    </source>
</reference>
<name>A0A6P2CWT2_9BACT</name>
<proteinExistence type="predicted"/>
<sequence length="265" mass="29477">MGQPIPTPPLPLKRLAMTLEDWLACLGDPDTLSLELSIFSDRKLHLLTAALLRRVWDRLPARHSQLAVEATEQFADGAISVDALAWVRSQAARESGETVWFGEESFNDYELINPCPCCSPCDAQAFRYECRVAKQGGVLDGVRRGTKDPALIAMSAALDTVRLENPDTAWNDVVARRWNWQSLFATVREVLGENEPDPNWSCWRTSDVLALACGIYEERAFDRLPILADALQDAGCDDENVLWHCRRPGGHARGCWVVDLAMGVA</sequence>
<dbReference type="KEGG" id="gms:SOIL9_42630"/>
<dbReference type="AlphaFoldDB" id="A0A6P2CWT2"/>
<gene>
    <name evidence="1" type="ORF">SOIL9_42630</name>
</gene>
<accession>A0A6P2CWT2</accession>
<evidence type="ECO:0008006" key="3">
    <source>
        <dbReference type="Google" id="ProtNLM"/>
    </source>
</evidence>
<protein>
    <recommendedName>
        <fullName evidence="3">SMI1/KNR4 family protein</fullName>
    </recommendedName>
</protein>
<dbReference type="Proteomes" id="UP000464178">
    <property type="component" value="Chromosome"/>
</dbReference>
<keyword evidence="2" id="KW-1185">Reference proteome</keyword>
<evidence type="ECO:0000313" key="1">
    <source>
        <dbReference type="EMBL" id="VTR93451.1"/>
    </source>
</evidence>
<organism evidence="1 2">
    <name type="scientific">Gemmata massiliana</name>
    <dbReference type="NCBI Taxonomy" id="1210884"/>
    <lineage>
        <taxon>Bacteria</taxon>
        <taxon>Pseudomonadati</taxon>
        <taxon>Planctomycetota</taxon>
        <taxon>Planctomycetia</taxon>
        <taxon>Gemmatales</taxon>
        <taxon>Gemmataceae</taxon>
        <taxon>Gemmata</taxon>
    </lineage>
</organism>